<protein>
    <submittedName>
        <fullName evidence="5">Glycogen debranching protein</fullName>
    </submittedName>
</protein>
<evidence type="ECO:0000256" key="3">
    <source>
        <dbReference type="ARBA" id="ARBA00023295"/>
    </source>
</evidence>
<keyword evidence="3" id="KW-0326">Glycosidase</keyword>
<name>A0A367F896_9ACTN</name>
<dbReference type="AlphaFoldDB" id="A0A367F896"/>
<dbReference type="InterPro" id="IPR008928">
    <property type="entry name" value="6-hairpin_glycosidase_sf"/>
</dbReference>
<accession>A0A367F896</accession>
<organism evidence="5 6">
    <name type="scientific">Sphaerisporangium album</name>
    <dbReference type="NCBI Taxonomy" id="509200"/>
    <lineage>
        <taxon>Bacteria</taxon>
        <taxon>Bacillati</taxon>
        <taxon>Actinomycetota</taxon>
        <taxon>Actinomycetes</taxon>
        <taxon>Streptosporangiales</taxon>
        <taxon>Streptosporangiaceae</taxon>
        <taxon>Sphaerisporangium</taxon>
    </lineage>
</organism>
<comment type="caution">
    <text evidence="5">The sequence shown here is derived from an EMBL/GenBank/DDBJ whole genome shotgun (WGS) entry which is preliminary data.</text>
</comment>
<dbReference type="SUPFAM" id="SSF48208">
    <property type="entry name" value="Six-hairpin glycosidases"/>
    <property type="match status" value="1"/>
</dbReference>
<feature type="domain" description="Mannosylglycerate hydrolase MGH1-like glycoside hydrolase" evidence="4">
    <location>
        <begin position="253"/>
        <end position="552"/>
    </location>
</feature>
<dbReference type="RefSeq" id="WP_114032156.1">
    <property type="nucleotide sequence ID" value="NZ_QOIL01000019.1"/>
</dbReference>
<dbReference type="Gene3D" id="1.50.10.10">
    <property type="match status" value="1"/>
</dbReference>
<keyword evidence="6" id="KW-1185">Reference proteome</keyword>
<dbReference type="OrthoDB" id="9781878at2"/>
<dbReference type="GO" id="GO:0006487">
    <property type="term" value="P:protein N-linked glycosylation"/>
    <property type="evidence" value="ECO:0007669"/>
    <property type="project" value="TreeGrafter"/>
</dbReference>
<dbReference type="GO" id="GO:0009311">
    <property type="term" value="P:oligosaccharide metabolic process"/>
    <property type="evidence" value="ECO:0007669"/>
    <property type="project" value="InterPro"/>
</dbReference>
<keyword evidence="2" id="KW-0378">Hydrolase</keyword>
<dbReference type="Proteomes" id="UP000253094">
    <property type="component" value="Unassembled WGS sequence"/>
</dbReference>
<dbReference type="InterPro" id="IPR012341">
    <property type="entry name" value="6hp_glycosidase-like_sf"/>
</dbReference>
<proteinExistence type="inferred from homology"/>
<dbReference type="Pfam" id="PF22422">
    <property type="entry name" value="MGH1-like_GH"/>
    <property type="match status" value="1"/>
</dbReference>
<dbReference type="EMBL" id="QOIL01000019">
    <property type="protein sequence ID" value="RCG26583.1"/>
    <property type="molecule type" value="Genomic_DNA"/>
</dbReference>
<dbReference type="PANTHER" id="PTHR10412:SF11">
    <property type="entry name" value="MANNOSYL-OLIGOSACCHARIDE GLUCOSIDASE"/>
    <property type="match status" value="1"/>
</dbReference>
<evidence type="ECO:0000259" key="4">
    <source>
        <dbReference type="Pfam" id="PF22422"/>
    </source>
</evidence>
<dbReference type="InterPro" id="IPR004888">
    <property type="entry name" value="Glycoside_hydrolase_63"/>
</dbReference>
<dbReference type="GO" id="GO:0004573">
    <property type="term" value="F:Glc3Man9GlcNAc2 oligosaccharide glucosidase activity"/>
    <property type="evidence" value="ECO:0007669"/>
    <property type="project" value="InterPro"/>
</dbReference>
<comment type="similarity">
    <text evidence="1">Belongs to the glycosyl hydrolase 63 family.</text>
</comment>
<evidence type="ECO:0000256" key="2">
    <source>
        <dbReference type="ARBA" id="ARBA00022801"/>
    </source>
</evidence>
<dbReference type="InterPro" id="IPR054491">
    <property type="entry name" value="MGH1-like_GH"/>
</dbReference>
<reference evidence="5 6" key="1">
    <citation type="submission" date="2018-06" db="EMBL/GenBank/DDBJ databases">
        <title>Sphaerisporangium craniellae sp. nov., isolated from a marine sponge in the South China Sea.</title>
        <authorList>
            <person name="Li L."/>
        </authorList>
    </citation>
    <scope>NUCLEOTIDE SEQUENCE [LARGE SCALE GENOMIC DNA]</scope>
    <source>
        <strain evidence="5 6">CCTCC AA 208026</strain>
    </source>
</reference>
<gene>
    <name evidence="5" type="ORF">DQ384_29600</name>
</gene>
<sequence length="575" mass="63992">MTVAAGPVFSPHEIPFSFRGSWFDFSPVIAENSYAQDVHLVSHQTGMHPILRVIPTVEGARAETTVTATPHRLTWASDVGRIDLAYENADTARIRGQGLGLRLQAADAVLTPFSGPYFYQDPGDGSWVFTVYQTGRRYRVTLLEGRVAEGLGAQALGTAERGIVISGEEGAWEIAVEEYETARAPYTRVDRFERVTSAARSAFDAFRDAVAPWRGDRTSAADLAAYVLWSATVRPAGFVTRPAVLMSKHWMDKVWSWDHCFNAIALAGGLPDLAWDQFRLMFDHQDAAGALPDSVTHSEILYNFVKPPIHGWALRRLRPLHEREAAEVYRLLERWTSFWLDSRRVPGHELAHYQHGNDSGWDNATTFDPERVVETADLASFLVLQMRELARLAGELAMPEDAARWSREADRMRDALLAQLWTGERFAARGARSGRTWSSSSLLDLMPIVLGDELPEPVAAELAARIERHLTEYGLATELPTSEHYQEDGYWRGPIWAPATILIEDGLRRAGYVAFADEISARFRALCEKSGFAENFDARSGAGLRDRAYTWTASAYLILAAAHERRATAASTAPA</sequence>
<evidence type="ECO:0000313" key="5">
    <source>
        <dbReference type="EMBL" id="RCG26583.1"/>
    </source>
</evidence>
<dbReference type="PANTHER" id="PTHR10412">
    <property type="entry name" value="MANNOSYL-OLIGOSACCHARIDE GLUCOSIDASE"/>
    <property type="match status" value="1"/>
</dbReference>
<evidence type="ECO:0000313" key="6">
    <source>
        <dbReference type="Proteomes" id="UP000253094"/>
    </source>
</evidence>
<evidence type="ECO:0000256" key="1">
    <source>
        <dbReference type="ARBA" id="ARBA00010833"/>
    </source>
</evidence>